<dbReference type="GO" id="GO:0008168">
    <property type="term" value="F:methyltransferase activity"/>
    <property type="evidence" value="ECO:0007669"/>
    <property type="project" value="UniProtKB-KW"/>
</dbReference>
<dbReference type="SUPFAM" id="SSF53335">
    <property type="entry name" value="S-adenosyl-L-methionine-dependent methyltransferases"/>
    <property type="match status" value="1"/>
</dbReference>
<dbReference type="GO" id="GO:0046872">
    <property type="term" value="F:metal ion binding"/>
    <property type="evidence" value="ECO:0007669"/>
    <property type="project" value="UniProtKB-KW"/>
</dbReference>
<dbReference type="Gene3D" id="1.10.1200.270">
    <property type="entry name" value="Methyltransferase, alpha-helical capping domain"/>
    <property type="match status" value="1"/>
</dbReference>
<evidence type="ECO:0000256" key="2">
    <source>
        <dbReference type="ARBA" id="ARBA00022603"/>
    </source>
</evidence>
<dbReference type="InterPro" id="IPR005299">
    <property type="entry name" value="MeTrfase_7"/>
</dbReference>
<dbReference type="Pfam" id="PF03492">
    <property type="entry name" value="Methyltransf_7"/>
    <property type="match status" value="1"/>
</dbReference>
<keyword evidence="4" id="KW-0479">Metal-binding</keyword>
<evidence type="ECO:0000256" key="3">
    <source>
        <dbReference type="ARBA" id="ARBA00022679"/>
    </source>
</evidence>
<dbReference type="PANTHER" id="PTHR31009">
    <property type="entry name" value="S-ADENOSYL-L-METHIONINE:CARBOXYL METHYLTRANSFERASE FAMILY PROTEIN"/>
    <property type="match status" value="1"/>
</dbReference>
<sequence>MSNNDSASVPESFPMNGGDGTYSYTKNSHFQRAALNFVKEMINEAIAENLEIELLTSTSNTLRIADLGCSVGPNTFIAMENVLQAIETKYQNQCLTSKMPEFQVFFNDHSANDFNTLFTSLPPDRRYFAAGVPGSFYSRLFPESSLHFVHSSYALQWFSKVPEELLDKNSPAWNKGRIHYRSASNEVANAYAAQFEKDMKVFLDARAEEIVVGGMMVLIIPALPDELHQSQLPAGLLFDFLGSSLMDMVNEGLINEAQVDSFNLPVYAATPKEMALQVERNGCFSIERMKLTNPRSKIDGPFDAQKLIMHLRAGMEGIFTKHFGHEIVAEMFERTLQRSAELSHQLESLESSYMKGTQLFLVLKRK</sequence>
<evidence type="ECO:0000313" key="6">
    <source>
        <dbReference type="EMBL" id="MPA55290.1"/>
    </source>
</evidence>
<keyword evidence="3" id="KW-0808">Transferase</keyword>
<evidence type="ECO:0000256" key="5">
    <source>
        <dbReference type="ARBA" id="ARBA00022842"/>
    </source>
</evidence>
<dbReference type="AlphaFoldDB" id="A0A5B7AEZ5"/>
<dbReference type="GO" id="GO:0032259">
    <property type="term" value="P:methylation"/>
    <property type="evidence" value="ECO:0007669"/>
    <property type="project" value="UniProtKB-KW"/>
</dbReference>
<keyword evidence="2" id="KW-0489">Methyltransferase</keyword>
<accession>A0A5B7AEZ5</accession>
<proteinExistence type="inferred from homology"/>
<evidence type="ECO:0008006" key="7">
    <source>
        <dbReference type="Google" id="ProtNLM"/>
    </source>
</evidence>
<dbReference type="Gene3D" id="3.40.50.150">
    <property type="entry name" value="Vaccinia Virus protein VP39"/>
    <property type="match status" value="1"/>
</dbReference>
<dbReference type="InterPro" id="IPR042086">
    <property type="entry name" value="MeTrfase_capping"/>
</dbReference>
<name>A0A5B7AEZ5_DAVIN</name>
<dbReference type="EMBL" id="GHES01024731">
    <property type="protein sequence ID" value="MPA55290.1"/>
    <property type="molecule type" value="Transcribed_RNA"/>
</dbReference>
<keyword evidence="5" id="KW-0460">Magnesium</keyword>
<dbReference type="FunFam" id="3.40.50.150:FF:000103">
    <property type="entry name" value="SABATH methyltransferase 1"/>
    <property type="match status" value="1"/>
</dbReference>
<dbReference type="InterPro" id="IPR029063">
    <property type="entry name" value="SAM-dependent_MTases_sf"/>
</dbReference>
<evidence type="ECO:0000256" key="1">
    <source>
        <dbReference type="ARBA" id="ARBA00007967"/>
    </source>
</evidence>
<evidence type="ECO:0000256" key="4">
    <source>
        <dbReference type="ARBA" id="ARBA00022723"/>
    </source>
</evidence>
<protein>
    <recommendedName>
        <fullName evidence="7">S-adenosylmethionine-dependent methyltransferase</fullName>
    </recommendedName>
</protein>
<reference evidence="6" key="1">
    <citation type="submission" date="2019-08" db="EMBL/GenBank/DDBJ databases">
        <title>Reference gene set and small RNA set construction with multiple tissues from Davidia involucrata Baill.</title>
        <authorList>
            <person name="Yang H."/>
            <person name="Zhou C."/>
            <person name="Li G."/>
            <person name="Wang J."/>
            <person name="Gao P."/>
            <person name="Wang M."/>
            <person name="Wang R."/>
            <person name="Zhao Y."/>
        </authorList>
    </citation>
    <scope>NUCLEOTIDE SEQUENCE</scope>
    <source>
        <tissue evidence="6">Mixed with DoveR01_LX</tissue>
    </source>
</reference>
<organism evidence="6">
    <name type="scientific">Davidia involucrata</name>
    <name type="common">Dove tree</name>
    <dbReference type="NCBI Taxonomy" id="16924"/>
    <lineage>
        <taxon>Eukaryota</taxon>
        <taxon>Viridiplantae</taxon>
        <taxon>Streptophyta</taxon>
        <taxon>Embryophyta</taxon>
        <taxon>Tracheophyta</taxon>
        <taxon>Spermatophyta</taxon>
        <taxon>Magnoliopsida</taxon>
        <taxon>eudicotyledons</taxon>
        <taxon>Gunneridae</taxon>
        <taxon>Pentapetalae</taxon>
        <taxon>asterids</taxon>
        <taxon>Cornales</taxon>
        <taxon>Nyssaceae</taxon>
        <taxon>Davidia</taxon>
    </lineage>
</organism>
<comment type="similarity">
    <text evidence="1">Belongs to the methyltransferase superfamily. Type-7 methyltransferase family.</text>
</comment>
<gene>
    <name evidence="6" type="ORF">Din_024731</name>
</gene>